<sequence>MFSHKYRLTSQTQDQRGAMPMQVDTVVVPLGPKTGINKNIDENTQEKRSTLESLDHLHMKSAIANDGERECSNKLMVDLFSKPDTHPAPDMESDDHIINGFASVMSELARSKGTPIMILSTHLSTMSMMEGRFSVGYKRWAVKFNLPPYKTWLLPLQISYGNDQGHWPLFVINLEYKTIHHLDSLHNLPERMWIQRIMELIQMSERETIEWDK</sequence>
<evidence type="ECO:0000313" key="2">
    <source>
        <dbReference type="Proteomes" id="UP001239111"/>
    </source>
</evidence>
<accession>A0ACC2NE64</accession>
<keyword evidence="2" id="KW-1185">Reference proteome</keyword>
<dbReference type="EMBL" id="CM056743">
    <property type="protein sequence ID" value="KAJ8669452.1"/>
    <property type="molecule type" value="Genomic_DNA"/>
</dbReference>
<name>A0ACC2NE64_9HYME</name>
<dbReference type="Proteomes" id="UP001239111">
    <property type="component" value="Chromosome 3"/>
</dbReference>
<protein>
    <submittedName>
        <fullName evidence="1">Uncharacterized protein</fullName>
    </submittedName>
</protein>
<evidence type="ECO:0000313" key="1">
    <source>
        <dbReference type="EMBL" id="KAJ8669452.1"/>
    </source>
</evidence>
<reference evidence="1" key="1">
    <citation type="submission" date="2023-04" db="EMBL/GenBank/DDBJ databases">
        <title>A chromosome-level genome assembly of the parasitoid wasp Eretmocerus hayati.</title>
        <authorList>
            <person name="Zhong Y."/>
            <person name="Liu S."/>
            <person name="Liu Y."/>
        </authorList>
    </citation>
    <scope>NUCLEOTIDE SEQUENCE</scope>
    <source>
        <strain evidence="1">ZJU_SS_LIU_2023</strain>
    </source>
</reference>
<proteinExistence type="predicted"/>
<comment type="caution">
    <text evidence="1">The sequence shown here is derived from an EMBL/GenBank/DDBJ whole genome shotgun (WGS) entry which is preliminary data.</text>
</comment>
<gene>
    <name evidence="1" type="ORF">QAD02_000711</name>
</gene>
<organism evidence="1 2">
    <name type="scientific">Eretmocerus hayati</name>
    <dbReference type="NCBI Taxonomy" id="131215"/>
    <lineage>
        <taxon>Eukaryota</taxon>
        <taxon>Metazoa</taxon>
        <taxon>Ecdysozoa</taxon>
        <taxon>Arthropoda</taxon>
        <taxon>Hexapoda</taxon>
        <taxon>Insecta</taxon>
        <taxon>Pterygota</taxon>
        <taxon>Neoptera</taxon>
        <taxon>Endopterygota</taxon>
        <taxon>Hymenoptera</taxon>
        <taxon>Apocrita</taxon>
        <taxon>Proctotrupomorpha</taxon>
        <taxon>Chalcidoidea</taxon>
        <taxon>Aphelinidae</taxon>
        <taxon>Aphelininae</taxon>
        <taxon>Eretmocerus</taxon>
    </lineage>
</organism>